<accession>A0ABW6SC01</accession>
<feature type="compositionally biased region" description="Pro residues" evidence="3">
    <location>
        <begin position="107"/>
        <end position="122"/>
    </location>
</feature>
<dbReference type="Gene3D" id="3.50.50.60">
    <property type="entry name" value="FAD/NAD(P)-binding domain"/>
    <property type="match status" value="1"/>
</dbReference>
<dbReference type="EMBL" id="JBIAQY010000021">
    <property type="protein sequence ID" value="MFF3573823.1"/>
    <property type="molecule type" value="Genomic_DNA"/>
</dbReference>
<feature type="domain" description="FAD-dependent oxidoreductase 2 FAD-binding" evidence="4">
    <location>
        <begin position="20"/>
        <end position="86"/>
    </location>
</feature>
<dbReference type="InterPro" id="IPR027477">
    <property type="entry name" value="Succ_DH/fumarate_Rdtase_cat_sf"/>
</dbReference>
<dbReference type="Pfam" id="PF00890">
    <property type="entry name" value="FAD_binding_2"/>
    <property type="match status" value="1"/>
</dbReference>
<dbReference type="InterPro" id="IPR036188">
    <property type="entry name" value="FAD/NAD-bd_sf"/>
</dbReference>
<dbReference type="Gene3D" id="3.90.700.10">
    <property type="entry name" value="Succinate dehydrogenase/fumarate reductase flavoprotein, catalytic domain"/>
    <property type="match status" value="1"/>
</dbReference>
<evidence type="ECO:0000256" key="1">
    <source>
        <dbReference type="ARBA" id="ARBA00022630"/>
    </source>
</evidence>
<evidence type="ECO:0000256" key="2">
    <source>
        <dbReference type="ARBA" id="ARBA00023002"/>
    </source>
</evidence>
<evidence type="ECO:0000259" key="4">
    <source>
        <dbReference type="Pfam" id="PF00890"/>
    </source>
</evidence>
<feature type="compositionally biased region" description="Low complexity" evidence="3">
    <location>
        <begin position="88"/>
        <end position="102"/>
    </location>
</feature>
<keyword evidence="2" id="KW-0560">Oxidoreductase</keyword>
<keyword evidence="6" id="KW-1185">Reference proteome</keyword>
<evidence type="ECO:0000256" key="3">
    <source>
        <dbReference type="SAM" id="MobiDB-lite"/>
    </source>
</evidence>
<comment type="caution">
    <text evidence="5">The sequence shown here is derived from an EMBL/GenBank/DDBJ whole genome shotgun (WGS) entry which is preliminary data.</text>
</comment>
<evidence type="ECO:0000313" key="5">
    <source>
        <dbReference type="EMBL" id="MFF3573823.1"/>
    </source>
</evidence>
<proteinExistence type="predicted"/>
<sequence length="122" mass="12322">MTIPRSAAAGVPLPPTAATANPPTRPRSLGDGPYVANELRLGCIGTRGGPATDRDERVLRRDGLYAAGNVAAGMFGRSYPGAGGTLGPRSRSATPRAGPSRPRTTRPRPPAGPAPGPMCPGA</sequence>
<evidence type="ECO:0000313" key="6">
    <source>
        <dbReference type="Proteomes" id="UP001601992"/>
    </source>
</evidence>
<protein>
    <submittedName>
        <fullName evidence="5">FAD-binding protein</fullName>
    </submittedName>
</protein>
<dbReference type="RefSeq" id="WP_387406599.1">
    <property type="nucleotide sequence ID" value="NZ_JBIAQY010000021.1"/>
</dbReference>
<feature type="region of interest" description="Disordered" evidence="3">
    <location>
        <begin position="74"/>
        <end position="122"/>
    </location>
</feature>
<dbReference type="Proteomes" id="UP001601992">
    <property type="component" value="Unassembled WGS sequence"/>
</dbReference>
<feature type="region of interest" description="Disordered" evidence="3">
    <location>
        <begin position="1"/>
        <end position="34"/>
    </location>
</feature>
<keyword evidence="1" id="KW-0285">Flavoprotein</keyword>
<name>A0ABW6SC01_9NOCA</name>
<reference evidence="5 6" key="1">
    <citation type="submission" date="2024-10" db="EMBL/GenBank/DDBJ databases">
        <title>The Natural Products Discovery Center: Release of the First 8490 Sequenced Strains for Exploring Actinobacteria Biosynthetic Diversity.</title>
        <authorList>
            <person name="Kalkreuter E."/>
            <person name="Kautsar S.A."/>
            <person name="Yang D."/>
            <person name="Bader C.D."/>
            <person name="Teijaro C.N."/>
            <person name="Fluegel L."/>
            <person name="Davis C.M."/>
            <person name="Simpson J.R."/>
            <person name="Lauterbach L."/>
            <person name="Steele A.D."/>
            <person name="Gui C."/>
            <person name="Meng S."/>
            <person name="Li G."/>
            <person name="Viehrig K."/>
            <person name="Ye F."/>
            <person name="Su P."/>
            <person name="Kiefer A.F."/>
            <person name="Nichols A."/>
            <person name="Cepeda A.J."/>
            <person name="Yan W."/>
            <person name="Fan B."/>
            <person name="Jiang Y."/>
            <person name="Adhikari A."/>
            <person name="Zheng C.-J."/>
            <person name="Schuster L."/>
            <person name="Cowan T.M."/>
            <person name="Smanski M.J."/>
            <person name="Chevrette M.G."/>
            <person name="De Carvalho L.P.S."/>
            <person name="Shen B."/>
        </authorList>
    </citation>
    <scope>NUCLEOTIDE SEQUENCE [LARGE SCALE GENOMIC DNA]</scope>
    <source>
        <strain evidence="5 6">NPDC002593</strain>
    </source>
</reference>
<gene>
    <name evidence="5" type="ORF">ACFYXQ_39320</name>
</gene>
<organism evidence="5 6">
    <name type="scientific">Nocardia jiangxiensis</name>
    <dbReference type="NCBI Taxonomy" id="282685"/>
    <lineage>
        <taxon>Bacteria</taxon>
        <taxon>Bacillati</taxon>
        <taxon>Actinomycetota</taxon>
        <taxon>Actinomycetes</taxon>
        <taxon>Mycobacteriales</taxon>
        <taxon>Nocardiaceae</taxon>
        <taxon>Nocardia</taxon>
    </lineage>
</organism>
<dbReference type="InterPro" id="IPR003953">
    <property type="entry name" value="FAD-dep_OxRdtase_2_FAD-bd"/>
</dbReference>